<dbReference type="Pfam" id="PF00400">
    <property type="entry name" value="WD40"/>
    <property type="match status" value="8"/>
</dbReference>
<dbReference type="GO" id="GO:1990234">
    <property type="term" value="C:transferase complex"/>
    <property type="evidence" value="ECO:0007669"/>
    <property type="project" value="UniProtKB-ARBA"/>
</dbReference>
<feature type="repeat" description="WD" evidence="3">
    <location>
        <begin position="879"/>
        <end position="911"/>
    </location>
</feature>
<protein>
    <recommendedName>
        <fullName evidence="5">NACHT domain-containing protein</fullName>
    </recommendedName>
</protein>
<dbReference type="PROSITE" id="PS50837">
    <property type="entry name" value="NACHT"/>
    <property type="match status" value="1"/>
</dbReference>
<dbReference type="InterPro" id="IPR015943">
    <property type="entry name" value="WD40/YVTN_repeat-like_dom_sf"/>
</dbReference>
<evidence type="ECO:0000256" key="4">
    <source>
        <dbReference type="SAM" id="MobiDB-lite"/>
    </source>
</evidence>
<sequence>MPKLTHTGTKPPPQDDDSASNSIRGPVQGGSGAHRRSLPGVTSSSMSPIRDNSPPAATSRSGRWAHFAAFRTVLNQATSSFGPLKATVGELTDYLGNFDRVLSGKKEYEVLHDQLEVIFETLQRHHGEGVPPAMSSAVETLCEDIKQELRSVEGKLNRGRLKRFNEAADDVDEVLRCYDRIRGHLQRISLNVDMSVWRIVDEFITDNRLRQMSPSLSACYNSAKAIELKRGSCTEGTRVDVLTRMINWVNNSRPFSVYWVSGMAGTGKTTIAYSFCRTLDDKRHLAASFFCSRLLPECRDVNLIIPSIAYQLARTSYPFRFELSSVLEKDPDVYTRLPSLQFDALIVQPLLKVKDTLPDNLVVVIDALDECENKENARQMLELLLTSSLDLPLKFVVSSRPEPEIRDGMSKQGDPIESRVVLHELDSQIVQADIEVYLRAELGRMQPTEDQISALVRRAGILFIYAATVVRYIGYNNFRRNPHSRLANVLNASSTSKNKYKELDELYTTILQEALSDPGLDDSDIEDMRQVLYTVTCSQEPMTIDVLSRLLGMNDPERVRAALSPLWSILHTSEASELINTLHASFPEYIFDPSRSNRYHCNLETHSQFIAQRCFDIFRDLRPQFNICGLESSFVADQEVPGMDARIRDVISAELFYAARYWVLHFCSGSSGTGSSNITHQLEEFLSVRLLLWMEVMNLKGCSGSMPGMIRLLEKWNGDLPVKLRELIYDAWRFTTTFASAAIANSTPHLYTSMLPFWPMASPIGRAYTRRKQGTIITDGTAIAQQQHALLATWRPPQMLTSCSPAFSPDGTQIAISSVDEILFLSTSTGQISLSPLKGPTLVSSLQFSPDGARIATGLFDNTICVWTIKSREIVAGPMEGHTSQIFLVAFSPDGARIVSAALDANIFVWDAWSGEQLWGLRRGHGGGIGSVKYSPDGRFIISSEGRSGIAVWNAQDGRLFKTISASFRSTDISPDATLVAPGPNGDGLYIWGIESGQAILGPLQATNSLQNYGIRSFSFSPDGSHLASGSGDGTIRIWDTHSGDLVLGPLEGHTSYVHSVSFSPDGAYILSSYGDRTICLWDARRMQQLSNALPGHTGSVTSVDFSPDGRYIISAAKDQALCIWDAQGGAMIPSLLDHKQYELVSLSVDGTRIISMSGNGVVVLDFQTGDIVLGPLEGTQAVYNAVFSSDGAYIVCTLLESIVRVLAADTGQTLMVIHPPPIILKQDWIISAAFSPDSTRIAMGSSRGGMSVYETSSGRLLWYCAGHYVDGGTIKFSPNGTHILFRSLHQILLRNAQTGELMMEPPLAGSVITSLEFSPDGLFIVSGETDHSICVWNTQTGRPVLGPIKWHTSGVGCAKFSPEGTRVVSGSQDGTIRVTDVQVKLDYVGLQTLPTQAETYSRSRLYVQIPTSLSPTGRDWELKTDGWIVDEQGRLLAWVPSELHAALMWPRTKLLISRKGWLRLDFSDARLGDSWAECYRPEL</sequence>
<feature type="repeat" description="WD" evidence="3">
    <location>
        <begin position="1015"/>
        <end position="1049"/>
    </location>
</feature>
<dbReference type="PROSITE" id="PS00678">
    <property type="entry name" value="WD_REPEATS_1"/>
    <property type="match status" value="2"/>
</dbReference>
<dbReference type="PANTHER" id="PTHR22847">
    <property type="entry name" value="WD40 REPEAT PROTEIN"/>
    <property type="match status" value="1"/>
</dbReference>
<organism evidence="6 7">
    <name type="scientific">Rhizoctonia solani</name>
    <dbReference type="NCBI Taxonomy" id="456999"/>
    <lineage>
        <taxon>Eukaryota</taxon>
        <taxon>Fungi</taxon>
        <taxon>Dikarya</taxon>
        <taxon>Basidiomycota</taxon>
        <taxon>Agaricomycotina</taxon>
        <taxon>Agaricomycetes</taxon>
        <taxon>Cantharellales</taxon>
        <taxon>Ceratobasidiaceae</taxon>
        <taxon>Rhizoctonia</taxon>
    </lineage>
</organism>
<dbReference type="Proteomes" id="UP000663888">
    <property type="component" value="Unassembled WGS sequence"/>
</dbReference>
<dbReference type="PRINTS" id="PR00320">
    <property type="entry name" value="GPROTEINBRPT"/>
</dbReference>
<dbReference type="SMART" id="SM00320">
    <property type="entry name" value="WD40"/>
    <property type="match status" value="9"/>
</dbReference>
<evidence type="ECO:0000256" key="1">
    <source>
        <dbReference type="ARBA" id="ARBA00022574"/>
    </source>
</evidence>
<evidence type="ECO:0000256" key="3">
    <source>
        <dbReference type="PROSITE-ProRule" id="PRU00221"/>
    </source>
</evidence>
<feature type="repeat" description="WD" evidence="3">
    <location>
        <begin position="843"/>
        <end position="877"/>
    </location>
</feature>
<evidence type="ECO:0000256" key="2">
    <source>
        <dbReference type="ARBA" id="ARBA00022737"/>
    </source>
</evidence>
<dbReference type="PROSITE" id="PS50082">
    <property type="entry name" value="WD_REPEATS_2"/>
    <property type="match status" value="8"/>
</dbReference>
<evidence type="ECO:0000313" key="6">
    <source>
        <dbReference type="EMBL" id="CAE6446679.1"/>
    </source>
</evidence>
<dbReference type="PROSITE" id="PS50294">
    <property type="entry name" value="WD_REPEATS_REGION"/>
    <property type="match status" value="6"/>
</dbReference>
<dbReference type="Pfam" id="PF24883">
    <property type="entry name" value="NPHP3_N"/>
    <property type="match status" value="1"/>
</dbReference>
<reference evidence="6" key="1">
    <citation type="submission" date="2021-01" db="EMBL/GenBank/DDBJ databases">
        <authorList>
            <person name="Kaushik A."/>
        </authorList>
    </citation>
    <scope>NUCLEOTIDE SEQUENCE</scope>
    <source>
        <strain evidence="6">AG4-R118</strain>
    </source>
</reference>
<feature type="repeat" description="WD" evidence="3">
    <location>
        <begin position="1349"/>
        <end position="1383"/>
    </location>
</feature>
<feature type="region of interest" description="Disordered" evidence="4">
    <location>
        <begin position="1"/>
        <end position="60"/>
    </location>
</feature>
<dbReference type="EMBL" id="CAJMWX010001031">
    <property type="protein sequence ID" value="CAE6446679.1"/>
    <property type="molecule type" value="Genomic_DNA"/>
</dbReference>
<evidence type="ECO:0000259" key="5">
    <source>
        <dbReference type="PROSITE" id="PS50837"/>
    </source>
</evidence>
<dbReference type="InterPro" id="IPR036322">
    <property type="entry name" value="WD40_repeat_dom_sf"/>
</dbReference>
<dbReference type="Pfam" id="PF07676">
    <property type="entry name" value="PD40"/>
    <property type="match status" value="1"/>
</dbReference>
<dbReference type="InterPro" id="IPR011047">
    <property type="entry name" value="Quinoprotein_ADH-like_sf"/>
</dbReference>
<feature type="repeat" description="WD" evidence="3">
    <location>
        <begin position="1051"/>
        <end position="1092"/>
    </location>
</feature>
<dbReference type="SUPFAM" id="SSF52540">
    <property type="entry name" value="P-loop containing nucleoside triphosphate hydrolases"/>
    <property type="match status" value="1"/>
</dbReference>
<dbReference type="InterPro" id="IPR001680">
    <property type="entry name" value="WD40_rpt"/>
</dbReference>
<keyword evidence="2" id="KW-0677">Repeat</keyword>
<dbReference type="CDD" id="cd00200">
    <property type="entry name" value="WD40"/>
    <property type="match status" value="2"/>
</dbReference>
<comment type="caution">
    <text evidence="6">The sequence shown here is derived from an EMBL/GenBank/DDBJ whole genome shotgun (WGS) entry which is preliminary data.</text>
</comment>
<gene>
    <name evidence="6" type="ORF">RDB_LOCUS59328</name>
</gene>
<dbReference type="Gene3D" id="3.40.50.300">
    <property type="entry name" value="P-loop containing nucleotide triphosphate hydrolases"/>
    <property type="match status" value="1"/>
</dbReference>
<dbReference type="InterPro" id="IPR019775">
    <property type="entry name" value="WD40_repeat_CS"/>
</dbReference>
<dbReference type="InterPro" id="IPR056884">
    <property type="entry name" value="NPHP3-like_N"/>
</dbReference>
<feature type="repeat" description="WD" evidence="3">
    <location>
        <begin position="922"/>
        <end position="963"/>
    </location>
</feature>
<dbReference type="InterPro" id="IPR027417">
    <property type="entry name" value="P-loop_NTPase"/>
</dbReference>
<accession>A0A8H3B310</accession>
<dbReference type="PANTHER" id="PTHR22847:SF637">
    <property type="entry name" value="WD REPEAT DOMAIN 5B"/>
    <property type="match status" value="1"/>
</dbReference>
<name>A0A8H3B310_9AGAM</name>
<feature type="domain" description="NACHT" evidence="5">
    <location>
        <begin position="256"/>
        <end position="401"/>
    </location>
</feature>
<dbReference type="InterPro" id="IPR007111">
    <property type="entry name" value="NACHT_NTPase"/>
</dbReference>
<dbReference type="InterPro" id="IPR020472">
    <property type="entry name" value="WD40_PAC1"/>
</dbReference>
<evidence type="ECO:0000313" key="7">
    <source>
        <dbReference type="Proteomes" id="UP000663888"/>
    </source>
</evidence>
<feature type="repeat" description="WD" evidence="3">
    <location>
        <begin position="1313"/>
        <end position="1347"/>
    </location>
</feature>
<keyword evidence="1 3" id="KW-0853">WD repeat</keyword>
<feature type="repeat" description="WD" evidence="3">
    <location>
        <begin position="1094"/>
        <end position="1135"/>
    </location>
</feature>
<proteinExistence type="predicted"/>
<dbReference type="SUPFAM" id="SSF50978">
    <property type="entry name" value="WD40 repeat-like"/>
    <property type="match status" value="1"/>
</dbReference>
<dbReference type="SUPFAM" id="SSF50998">
    <property type="entry name" value="Quinoprotein alcohol dehydrogenase-like"/>
    <property type="match status" value="1"/>
</dbReference>
<dbReference type="InterPro" id="IPR011659">
    <property type="entry name" value="WD40"/>
</dbReference>
<dbReference type="Gene3D" id="2.130.10.10">
    <property type="entry name" value="YVTN repeat-like/Quinoprotein amine dehydrogenase"/>
    <property type="match status" value="4"/>
</dbReference>
<dbReference type="SUPFAM" id="SSF117289">
    <property type="entry name" value="Nucleoporin domain"/>
    <property type="match status" value="1"/>
</dbReference>